<keyword evidence="3 7" id="KW-0479">Metal-binding</keyword>
<evidence type="ECO:0000256" key="5">
    <source>
        <dbReference type="ARBA" id="ARBA00022833"/>
    </source>
</evidence>
<evidence type="ECO:0000256" key="1">
    <source>
        <dbReference type="ARBA" id="ARBA00006040"/>
    </source>
</evidence>
<proteinExistence type="inferred from homology"/>
<dbReference type="GO" id="GO:0004180">
    <property type="term" value="F:carboxypeptidase activity"/>
    <property type="evidence" value="ECO:0007669"/>
    <property type="project" value="TreeGrafter"/>
</dbReference>
<dbReference type="Pfam" id="PF01432">
    <property type="entry name" value="Peptidase_M3"/>
    <property type="match status" value="1"/>
</dbReference>
<dbReference type="GO" id="GO:0006508">
    <property type="term" value="P:proteolysis"/>
    <property type="evidence" value="ECO:0007669"/>
    <property type="project" value="UniProtKB-KW"/>
</dbReference>
<evidence type="ECO:0000256" key="7">
    <source>
        <dbReference type="RuleBase" id="RU003435"/>
    </source>
</evidence>
<dbReference type="GO" id="GO:0005829">
    <property type="term" value="C:cytosol"/>
    <property type="evidence" value="ECO:0007669"/>
    <property type="project" value="UniProtKB-ARBA"/>
</dbReference>
<dbReference type="FunFam" id="3.40.390.10:FF:000009">
    <property type="entry name" value="Oligopeptidase A"/>
    <property type="match status" value="1"/>
</dbReference>
<keyword evidence="10" id="KW-1185">Reference proteome</keyword>
<protein>
    <submittedName>
        <fullName evidence="9">M3 family peptidase</fullName>
    </submittedName>
</protein>
<dbReference type="SUPFAM" id="SSF55486">
    <property type="entry name" value="Metalloproteases ('zincins'), catalytic domain"/>
    <property type="match status" value="1"/>
</dbReference>
<organism evidence="9 10">
    <name type="scientific">Sphingomonas glacialis</name>
    <dbReference type="NCBI Taxonomy" id="658225"/>
    <lineage>
        <taxon>Bacteria</taxon>
        <taxon>Pseudomonadati</taxon>
        <taxon>Pseudomonadota</taxon>
        <taxon>Alphaproteobacteria</taxon>
        <taxon>Sphingomonadales</taxon>
        <taxon>Sphingomonadaceae</taxon>
        <taxon>Sphingomonas</taxon>
    </lineage>
</organism>
<dbReference type="InterPro" id="IPR024079">
    <property type="entry name" value="MetalloPept_cat_dom_sf"/>
</dbReference>
<keyword evidence="6 7" id="KW-0482">Metalloprotease</keyword>
<dbReference type="OrthoDB" id="9773538at2"/>
<dbReference type="GO" id="GO:0046872">
    <property type="term" value="F:metal ion binding"/>
    <property type="evidence" value="ECO:0007669"/>
    <property type="project" value="UniProtKB-UniRule"/>
</dbReference>
<dbReference type="PANTHER" id="PTHR43660">
    <property type="entry name" value="DIPEPTIDYL CARBOXYPEPTIDASE"/>
    <property type="match status" value="1"/>
</dbReference>
<reference evidence="9 10" key="1">
    <citation type="journal article" date="2019" name="Environ. Microbiol.">
        <title>Species interactions and distinct microbial communities in high Arctic permafrost affected cryosols are associated with the CH4 and CO2 gas fluxes.</title>
        <authorList>
            <person name="Altshuler I."/>
            <person name="Hamel J."/>
            <person name="Turney S."/>
            <person name="Magnuson E."/>
            <person name="Levesque R."/>
            <person name="Greer C."/>
            <person name="Whyte L.G."/>
        </authorList>
    </citation>
    <scope>NUCLEOTIDE SEQUENCE [LARGE SCALE GENOMIC DNA]</scope>
    <source>
        <strain evidence="9 10">E6.1</strain>
    </source>
</reference>
<evidence type="ECO:0000259" key="8">
    <source>
        <dbReference type="Pfam" id="PF01432"/>
    </source>
</evidence>
<dbReference type="InterPro" id="IPR024077">
    <property type="entry name" value="Neurolysin/TOP_dom2"/>
</dbReference>
<dbReference type="AlphaFoldDB" id="A0A502FS90"/>
<keyword evidence="5 7" id="KW-0862">Zinc</keyword>
<evidence type="ECO:0000256" key="3">
    <source>
        <dbReference type="ARBA" id="ARBA00022723"/>
    </source>
</evidence>
<dbReference type="PANTHER" id="PTHR43660:SF1">
    <property type="entry name" value="DIPEPTIDYL CARBOXYPEPTIDASE"/>
    <property type="match status" value="1"/>
</dbReference>
<accession>A0A502FS90</accession>
<dbReference type="EMBL" id="RCZC01000004">
    <property type="protein sequence ID" value="TPG52016.1"/>
    <property type="molecule type" value="Genomic_DNA"/>
</dbReference>
<dbReference type="Gene3D" id="1.10.1370.10">
    <property type="entry name" value="Neurolysin, domain 3"/>
    <property type="match status" value="1"/>
</dbReference>
<evidence type="ECO:0000256" key="4">
    <source>
        <dbReference type="ARBA" id="ARBA00022801"/>
    </source>
</evidence>
<evidence type="ECO:0000313" key="9">
    <source>
        <dbReference type="EMBL" id="TPG52016.1"/>
    </source>
</evidence>
<dbReference type="InterPro" id="IPR034005">
    <property type="entry name" value="M3A_DCP"/>
</dbReference>
<comment type="caution">
    <text evidence="9">The sequence shown here is derived from an EMBL/GenBank/DDBJ whole genome shotgun (WGS) entry which is preliminary data.</text>
</comment>
<dbReference type="Gene3D" id="3.40.390.10">
    <property type="entry name" value="Collagenase (Catalytic Domain)"/>
    <property type="match status" value="1"/>
</dbReference>
<evidence type="ECO:0000256" key="2">
    <source>
        <dbReference type="ARBA" id="ARBA00022670"/>
    </source>
</evidence>
<dbReference type="CDD" id="cd06456">
    <property type="entry name" value="M3A_DCP"/>
    <property type="match status" value="1"/>
</dbReference>
<sequence length="639" mass="69789">MFVPAFEQGVAEAAADIARIVADQAAPSFANTLEALERAGARLSRVRRIFWTISSAQSDAAIRAIEPVVTQMLTRHGIAVAHNPHLFARVAQVWAKRDETALDEAQLRLLDQSYRGLVDGGAALEAVDKARYAAISEELAALTTQFGQNVLAAAAEWEMVLDRPDLDGLPVTMQAAAARRAELRGLAGRYVLTLDRGDVEGMLSFSTRRDLRERMWRAFTTRCDGGAQDNGPLVERILALRHERAALLGYASYADYALTDSMAKTPEAAMALLLRVWEPALLQAQAEQAELERTAGIPDFAPWDWRFYAETVRMARYALDGTEVRHHLTLARVRAAAFSTAERLYGLRFEHRPALAGWHPDVQAWAVSEANGTPLGLLYTDDFARAEKHGGAWMGSLRVQEKLDGPVQPIAYLVANFAKAPGGTDTGLSIDEARTLFHEFGHALHALLSDVVYPSHAGTAVARDFVEFPSKFMEHWIVAPETLAAFDVPEALITAIGHADDFGQGFATIEFLASAIVDLALHHDPSAISNAKAFAAHILATLGMPATIAPRHGLTHFTHVFDGGYAGSYYSYLWAEVLDADAFAAFGEVGDLFDPALAQRFRRDVLAPGNSRDPMDSFKAFRGRGPHEVALLRARKLAS</sequence>
<dbReference type="GO" id="GO:0004222">
    <property type="term" value="F:metalloendopeptidase activity"/>
    <property type="evidence" value="ECO:0007669"/>
    <property type="project" value="InterPro"/>
</dbReference>
<keyword evidence="2 7" id="KW-0645">Protease</keyword>
<keyword evidence="4 7" id="KW-0378">Hydrolase</keyword>
<evidence type="ECO:0000256" key="6">
    <source>
        <dbReference type="ARBA" id="ARBA00023049"/>
    </source>
</evidence>
<feature type="domain" description="Peptidase M3A/M3B catalytic" evidence="8">
    <location>
        <begin position="206"/>
        <end position="636"/>
    </location>
</feature>
<dbReference type="InterPro" id="IPR001567">
    <property type="entry name" value="Pept_M3A_M3B_dom"/>
</dbReference>
<comment type="cofactor">
    <cofactor evidence="7">
        <name>Zn(2+)</name>
        <dbReference type="ChEBI" id="CHEBI:29105"/>
    </cofactor>
    <text evidence="7">Binds 1 zinc ion.</text>
</comment>
<comment type="similarity">
    <text evidence="1 7">Belongs to the peptidase M3 family.</text>
</comment>
<dbReference type="InterPro" id="IPR045090">
    <property type="entry name" value="Pept_M3A_M3B"/>
</dbReference>
<gene>
    <name evidence="9" type="ORF">EAH76_14925</name>
</gene>
<dbReference type="Proteomes" id="UP000319931">
    <property type="component" value="Unassembled WGS sequence"/>
</dbReference>
<evidence type="ECO:0000313" key="10">
    <source>
        <dbReference type="Proteomes" id="UP000319931"/>
    </source>
</evidence>
<name>A0A502FS90_9SPHN</name>